<evidence type="ECO:0000256" key="5">
    <source>
        <dbReference type="ARBA" id="ARBA00022806"/>
    </source>
</evidence>
<feature type="compositionally biased region" description="Basic and acidic residues" evidence="9">
    <location>
        <begin position="201"/>
        <end position="210"/>
    </location>
</feature>
<dbReference type="CDD" id="cd17982">
    <property type="entry name" value="DEXHc_DHX37"/>
    <property type="match status" value="1"/>
</dbReference>
<dbReference type="FunFam" id="3.40.50.300:FF:000637">
    <property type="entry name" value="ATP-dependent RNA helicase DHX37/DHR1"/>
    <property type="match status" value="1"/>
</dbReference>
<feature type="region of interest" description="Disordered" evidence="9">
    <location>
        <begin position="490"/>
        <end position="512"/>
    </location>
</feature>
<dbReference type="SMART" id="SM00490">
    <property type="entry name" value="HELICc"/>
    <property type="match status" value="1"/>
</dbReference>
<dbReference type="InterPro" id="IPR002464">
    <property type="entry name" value="DNA/RNA_helicase_DEAH_CS"/>
</dbReference>
<feature type="coiled-coil region" evidence="8">
    <location>
        <begin position="61"/>
        <end position="91"/>
    </location>
</feature>
<dbReference type="InterPro" id="IPR011545">
    <property type="entry name" value="DEAD/DEAH_box_helicase_dom"/>
</dbReference>
<dbReference type="InterPro" id="IPR001650">
    <property type="entry name" value="Helicase_C-like"/>
</dbReference>
<feature type="region of interest" description="Disordered" evidence="9">
    <location>
        <begin position="200"/>
        <end position="219"/>
    </location>
</feature>
<dbReference type="OMA" id="KYAYHCA"/>
<comment type="catalytic activity">
    <reaction evidence="7">
        <text>ATP + H2O = ADP + phosphate + H(+)</text>
        <dbReference type="Rhea" id="RHEA:13065"/>
        <dbReference type="ChEBI" id="CHEBI:15377"/>
        <dbReference type="ChEBI" id="CHEBI:15378"/>
        <dbReference type="ChEBI" id="CHEBI:30616"/>
        <dbReference type="ChEBI" id="CHEBI:43474"/>
        <dbReference type="ChEBI" id="CHEBI:456216"/>
        <dbReference type="EC" id="3.6.4.13"/>
    </reaction>
</comment>
<dbReference type="KEGG" id="bgt:106070282"/>
<dbReference type="OrthoDB" id="10025033at2759"/>
<evidence type="ECO:0000313" key="13">
    <source>
        <dbReference type="RefSeq" id="XP_013085584.2"/>
    </source>
</evidence>
<dbReference type="PROSITE" id="PS51194">
    <property type="entry name" value="HELICASE_CTER"/>
    <property type="match status" value="1"/>
</dbReference>
<dbReference type="SMART" id="SM00847">
    <property type="entry name" value="HA2"/>
    <property type="match status" value="1"/>
</dbReference>
<keyword evidence="6" id="KW-0067">ATP-binding</keyword>
<dbReference type="GO" id="GO:0003723">
    <property type="term" value="F:RNA binding"/>
    <property type="evidence" value="ECO:0007669"/>
    <property type="project" value="TreeGrafter"/>
</dbReference>
<gene>
    <name evidence="13" type="primary">LOC106070282</name>
</gene>
<dbReference type="InterPro" id="IPR027417">
    <property type="entry name" value="P-loop_NTPase"/>
</dbReference>
<evidence type="ECO:0000259" key="11">
    <source>
        <dbReference type="PROSITE" id="PS51194"/>
    </source>
</evidence>
<evidence type="ECO:0000313" key="12">
    <source>
        <dbReference type="Proteomes" id="UP001165740"/>
    </source>
</evidence>
<evidence type="ECO:0000259" key="10">
    <source>
        <dbReference type="PROSITE" id="PS51192"/>
    </source>
</evidence>
<dbReference type="PANTHER" id="PTHR18934">
    <property type="entry name" value="ATP-DEPENDENT RNA HELICASE"/>
    <property type="match status" value="1"/>
</dbReference>
<comment type="similarity">
    <text evidence="1">Belongs to the DEAD box helicase family. DEAH subfamily.</text>
</comment>
<evidence type="ECO:0000256" key="1">
    <source>
        <dbReference type="ARBA" id="ARBA00008792"/>
    </source>
</evidence>
<feature type="compositionally biased region" description="Acidic residues" evidence="9">
    <location>
        <begin position="147"/>
        <end position="164"/>
    </location>
</feature>
<dbReference type="GO" id="GO:0016787">
    <property type="term" value="F:hydrolase activity"/>
    <property type="evidence" value="ECO:0007669"/>
    <property type="project" value="UniProtKB-KW"/>
</dbReference>
<evidence type="ECO:0000256" key="2">
    <source>
        <dbReference type="ARBA" id="ARBA00012552"/>
    </source>
</evidence>
<dbReference type="InterPro" id="IPR011709">
    <property type="entry name" value="DEAD-box_helicase_OB_fold"/>
</dbReference>
<dbReference type="Gene3D" id="1.20.120.1080">
    <property type="match status" value="1"/>
</dbReference>
<dbReference type="InterPro" id="IPR014001">
    <property type="entry name" value="Helicase_ATP-bd"/>
</dbReference>
<keyword evidence="8" id="KW-0175">Coiled coil</keyword>
<dbReference type="CDD" id="cd18791">
    <property type="entry name" value="SF2_C_RHA"/>
    <property type="match status" value="1"/>
</dbReference>
<dbReference type="Gene3D" id="3.40.50.300">
    <property type="entry name" value="P-loop containing nucleotide triphosphate hydrolases"/>
    <property type="match status" value="3"/>
</dbReference>
<keyword evidence="12" id="KW-1185">Reference proteome</keyword>
<dbReference type="SUPFAM" id="SSF52540">
    <property type="entry name" value="P-loop containing nucleoside triphosphate hydrolases"/>
    <property type="match status" value="1"/>
</dbReference>
<dbReference type="GO" id="GO:0000462">
    <property type="term" value="P:maturation of SSU-rRNA from tricistronic rRNA transcript (SSU-rRNA, 5.8S rRNA, LSU-rRNA)"/>
    <property type="evidence" value="ECO:0007669"/>
    <property type="project" value="TreeGrafter"/>
</dbReference>
<evidence type="ECO:0000256" key="8">
    <source>
        <dbReference type="SAM" id="Coils"/>
    </source>
</evidence>
<feature type="compositionally biased region" description="Polar residues" evidence="9">
    <location>
        <begin position="10"/>
        <end position="22"/>
    </location>
</feature>
<dbReference type="Pfam" id="PF00271">
    <property type="entry name" value="Helicase_C"/>
    <property type="match status" value="1"/>
</dbReference>
<feature type="compositionally biased region" description="Basic and acidic residues" evidence="9">
    <location>
        <begin position="494"/>
        <end position="512"/>
    </location>
</feature>
<feature type="region of interest" description="Disordered" evidence="9">
    <location>
        <begin position="136"/>
        <end position="164"/>
    </location>
</feature>
<evidence type="ECO:0000256" key="6">
    <source>
        <dbReference type="ARBA" id="ARBA00022840"/>
    </source>
</evidence>
<feature type="region of interest" description="Disordered" evidence="9">
    <location>
        <begin position="1"/>
        <end position="22"/>
    </location>
</feature>
<keyword evidence="4" id="KW-0378">Hydrolase</keyword>
<dbReference type="InterPro" id="IPR003593">
    <property type="entry name" value="AAA+_ATPase"/>
</dbReference>
<dbReference type="GeneID" id="106070282"/>
<dbReference type="GO" id="GO:0003724">
    <property type="term" value="F:RNA helicase activity"/>
    <property type="evidence" value="ECO:0007669"/>
    <property type="project" value="UniProtKB-EC"/>
</dbReference>
<organism evidence="12 13">
    <name type="scientific">Biomphalaria glabrata</name>
    <name type="common">Bloodfluke planorb</name>
    <name type="synonym">Freshwater snail</name>
    <dbReference type="NCBI Taxonomy" id="6526"/>
    <lineage>
        <taxon>Eukaryota</taxon>
        <taxon>Metazoa</taxon>
        <taxon>Spiralia</taxon>
        <taxon>Lophotrochozoa</taxon>
        <taxon>Mollusca</taxon>
        <taxon>Gastropoda</taxon>
        <taxon>Heterobranchia</taxon>
        <taxon>Euthyneura</taxon>
        <taxon>Panpulmonata</taxon>
        <taxon>Hygrophila</taxon>
        <taxon>Lymnaeoidea</taxon>
        <taxon>Planorbidae</taxon>
        <taxon>Biomphalaria</taxon>
    </lineage>
</organism>
<dbReference type="InterPro" id="IPR007502">
    <property type="entry name" value="Helicase-assoc_dom"/>
</dbReference>
<dbReference type="GO" id="GO:0005730">
    <property type="term" value="C:nucleolus"/>
    <property type="evidence" value="ECO:0007669"/>
    <property type="project" value="TreeGrafter"/>
</dbReference>
<dbReference type="PROSITE" id="PS51192">
    <property type="entry name" value="HELICASE_ATP_BIND_1"/>
    <property type="match status" value="1"/>
</dbReference>
<dbReference type="Pfam" id="PF21010">
    <property type="entry name" value="HA2_C"/>
    <property type="match status" value="1"/>
</dbReference>
<dbReference type="Pfam" id="PF23362">
    <property type="entry name" value="DHX37_C"/>
    <property type="match status" value="1"/>
</dbReference>
<dbReference type="SMART" id="SM00382">
    <property type="entry name" value="AAA"/>
    <property type="match status" value="1"/>
</dbReference>
<dbReference type="Pfam" id="PF00270">
    <property type="entry name" value="DEAD"/>
    <property type="match status" value="1"/>
</dbReference>
<dbReference type="PROSITE" id="PS00690">
    <property type="entry name" value="DEAH_ATP_HELICASE"/>
    <property type="match status" value="1"/>
</dbReference>
<evidence type="ECO:0000256" key="9">
    <source>
        <dbReference type="SAM" id="MobiDB-lite"/>
    </source>
</evidence>
<evidence type="ECO:0000256" key="3">
    <source>
        <dbReference type="ARBA" id="ARBA00022741"/>
    </source>
</evidence>
<keyword evidence="3" id="KW-0547">Nucleotide-binding</keyword>
<dbReference type="SMART" id="SM00487">
    <property type="entry name" value="DEXDc"/>
    <property type="match status" value="1"/>
</dbReference>
<dbReference type="PANTHER" id="PTHR18934:SF99">
    <property type="entry name" value="ATP-DEPENDENT RNA HELICASE DHX37-RELATED"/>
    <property type="match status" value="1"/>
</dbReference>
<dbReference type="RefSeq" id="XP_013085584.2">
    <property type="nucleotide sequence ID" value="XM_013230130.2"/>
</dbReference>
<name>A0A9U8EFT8_BIOGL</name>
<dbReference type="GO" id="GO:0005524">
    <property type="term" value="F:ATP binding"/>
    <property type="evidence" value="ECO:0007669"/>
    <property type="project" value="UniProtKB-KW"/>
</dbReference>
<dbReference type="Proteomes" id="UP001165740">
    <property type="component" value="Chromosome 12"/>
</dbReference>
<protein>
    <recommendedName>
        <fullName evidence="2">RNA helicase</fullName>
        <ecNumber evidence="2">3.6.4.13</ecNumber>
    </recommendedName>
</protein>
<dbReference type="EC" id="3.6.4.13" evidence="2"/>
<keyword evidence="5 13" id="KW-0347">Helicase</keyword>
<dbReference type="AlphaFoldDB" id="A0A9U8EFT8"/>
<evidence type="ECO:0000256" key="4">
    <source>
        <dbReference type="ARBA" id="ARBA00022801"/>
    </source>
</evidence>
<dbReference type="InterPro" id="IPR056371">
    <property type="entry name" value="DHX37-like_C"/>
</dbReference>
<evidence type="ECO:0000256" key="7">
    <source>
        <dbReference type="ARBA" id="ARBA00047984"/>
    </source>
</evidence>
<feature type="domain" description="Helicase ATP-binding" evidence="10">
    <location>
        <begin position="252"/>
        <end position="419"/>
    </location>
</feature>
<accession>A0A9U8EFT8</accession>
<reference evidence="13" key="1">
    <citation type="submission" date="2025-08" db="UniProtKB">
        <authorList>
            <consortium name="RefSeq"/>
        </authorList>
    </citation>
    <scope>IDENTIFICATION</scope>
</reference>
<dbReference type="Pfam" id="PF07717">
    <property type="entry name" value="OB_NTP_bind"/>
    <property type="match status" value="1"/>
</dbReference>
<feature type="domain" description="Helicase C-terminal" evidence="11">
    <location>
        <begin position="532"/>
        <end position="710"/>
    </location>
</feature>
<proteinExistence type="inferred from homology"/>
<sequence length="1156" mass="130840">MGKKRKNNDASESSRSMDGNTVQLEGISTVGNVADNDTNMLVVIPKKKAKIKTKVVEKKVKKLSKKERKRLTDIIQRKENKERRANLLEALSKNQASEEEMKRFTSITEVYTQNYKSDLAVGDTYEMKINSIKRTKRKKKPMKVIEDKEEDPESEDTDQMSTDEEVEAIMEEQASAQTKDDVTVEASSIDSINQPLQAEIEPAKNPDSKPADLQPVKNADSKPSVYMHLNRIPEMQAARLKLPILAEEQVVMETINDNPIVIICGETGSGKTTQVPQFLYEAGYAHQSGIICVTEPRRVAAISMSKRVAAEMNLTDREISYQIRFEGNTTPETKIKFVTDGVLLKEAQQDPLLTKYSVIIIDEAHERSVYTDILIGLLSIVLRQRAKRGRPLKLIIMSATLRIEDFTSSVLFRYSKPPPIIKVEARQFPVTVHFNKKTIEDYVSEAYKKVCKIHRTLPEGGILVFVTGQQEVHTLVRKLRKMFPYIPGQANLEPTKKESRRERQRKEKLLQEEKKESLLEDVKKIDLNSFSVLPQDDEVAENDYNIDVNSDEENTELKEEEDEEEDLKAMMKEETPDSSIPLYLLPLYSLLSSDKQAQVFEPAPEGCRMCIIATNVAETSLTIPNIRYVVDTGKTKTKFYDKVTGVSTFRVTWVSQASANQRAGRAGRMGPGHCYRLYSSAVFSDFELFTPPEITRRPVEDLVLQMKSMRIDKVANFPFPTPPANEQIKAAESLLMSLGALHPVGNQSIRFNDLKKVKSPVITDLGMVMATFPVAPRYAKMLMLAKTYKVLPYAVALVAALSVDELFIDSIQPSDAEGDKEKWLSKVAKLSIFRSNFIGNAFLLGDMMVLLKAVGACESEGCAVSFCERLGIRFKAMREIRKLRIQLTNAVNTAFPEEDLVVDPNLPPPNEEQNLALRKIVLGGLADHVARRNPAPPPGADKTECNRLKGSFQCMQLEDLVYIHPESVMFKNKDVEFVVYQSMIETSRLYMRGLCCIEAHWFPELAPSYCVLSKPLEEPPPRYDQKTGKVFCHRSGSFGRCNWEFAPTEMEFPDSVESYRWFAKFLLDGDVFPALARFKSSLLLNASTMVKSWAKLQPKTDTVLKVLISKEAKTRDRLIGIWKTEPLFFQAEYLEWIPESLHGEVITLWPPLVSKS</sequence>